<dbReference type="EMBL" id="GAKP01006763">
    <property type="protein sequence ID" value="JAC52189.1"/>
    <property type="molecule type" value="Transcribed_RNA"/>
</dbReference>
<feature type="non-terminal residue" evidence="1">
    <location>
        <position position="1"/>
    </location>
</feature>
<sequence length="137" mass="16086">EFEALPTEGNSEDFMDERRQQLVGEIDELFEYYESQTNKRLLQFRQKCISKKTEAKKVILKSLKEIGVPSSVDDVHSTYYTAFKKACDLYENLEDDALYNKEIHEEYLEVLRSEAEVELLQKIVRVHENKSGSCRIL</sequence>
<organism evidence="1">
    <name type="scientific">Bactrocera dorsalis</name>
    <name type="common">Oriental fruit fly</name>
    <name type="synonym">Dacus dorsalis</name>
    <dbReference type="NCBI Taxonomy" id="27457"/>
    <lineage>
        <taxon>Eukaryota</taxon>
        <taxon>Metazoa</taxon>
        <taxon>Ecdysozoa</taxon>
        <taxon>Arthropoda</taxon>
        <taxon>Hexapoda</taxon>
        <taxon>Insecta</taxon>
        <taxon>Pterygota</taxon>
        <taxon>Neoptera</taxon>
        <taxon>Endopterygota</taxon>
        <taxon>Diptera</taxon>
        <taxon>Brachycera</taxon>
        <taxon>Muscomorpha</taxon>
        <taxon>Tephritoidea</taxon>
        <taxon>Tephritidae</taxon>
        <taxon>Bactrocera</taxon>
        <taxon>Bactrocera</taxon>
    </lineage>
</organism>
<reference evidence="1" key="1">
    <citation type="journal article" date="2014" name="BMC Genomics">
        <title>Characterizing the developmental transcriptome of the oriental fruit fly, Bactrocera dorsalis (Diptera: Tephritidae) through comparative genomic analysis with Drosophila melanogaster utilizing modENCODE datasets.</title>
        <authorList>
            <person name="Geib S.M."/>
            <person name="Calla B."/>
            <person name="Hall B."/>
            <person name="Hou S."/>
            <person name="Manoukis N.C."/>
        </authorList>
    </citation>
    <scope>NUCLEOTIDE SEQUENCE</scope>
    <source>
        <strain evidence="1">Punador</strain>
    </source>
</reference>
<dbReference type="AlphaFoldDB" id="A0A034WC08"/>
<evidence type="ECO:0000313" key="1">
    <source>
        <dbReference type="EMBL" id="JAC52189.1"/>
    </source>
</evidence>
<proteinExistence type="predicted"/>
<accession>A0A034WC08</accession>
<dbReference type="OrthoDB" id="7788754at2759"/>
<protein>
    <submittedName>
        <fullName evidence="1">Uncharacterized protein</fullName>
    </submittedName>
</protein>
<name>A0A034WC08_BACDO</name>